<protein>
    <submittedName>
        <fullName evidence="8">Uncharacterized protein</fullName>
    </submittedName>
</protein>
<keyword evidence="4" id="KW-0963">Cytoplasm</keyword>
<proteinExistence type="predicted"/>
<evidence type="ECO:0000256" key="7">
    <source>
        <dbReference type="PROSITE-ProRule" id="PRU00259"/>
    </source>
</evidence>
<evidence type="ECO:0000256" key="4">
    <source>
        <dbReference type="ARBA" id="ARBA00022490"/>
    </source>
</evidence>
<dbReference type="EMBL" id="VSWD01000010">
    <property type="protein sequence ID" value="KAK3091335.1"/>
    <property type="molecule type" value="Genomic_DNA"/>
</dbReference>
<comment type="subcellular location">
    <subcellularLocation>
        <location evidence="3">Cytoplasm</location>
        <location evidence="3">Cytosol</location>
    </subcellularLocation>
    <subcellularLocation>
        <location evidence="2">Endoplasmic reticulum</location>
    </subcellularLocation>
    <subcellularLocation>
        <location evidence="1">Mitochondrion</location>
    </subcellularLocation>
</comment>
<gene>
    <name evidence="8" type="ORF">FSP39_019020</name>
</gene>
<dbReference type="InterPro" id="IPR040144">
    <property type="entry name" value="RAP1GDS1"/>
</dbReference>
<evidence type="ECO:0000256" key="1">
    <source>
        <dbReference type="ARBA" id="ARBA00004173"/>
    </source>
</evidence>
<accession>A0AA88Y090</accession>
<dbReference type="AlphaFoldDB" id="A0AA88Y090"/>
<dbReference type="PANTHER" id="PTHR10957">
    <property type="entry name" value="RAP1 GTPASE-GDP DISSOCIATION STIMULATOR 1"/>
    <property type="match status" value="1"/>
</dbReference>
<dbReference type="SUPFAM" id="SSF48371">
    <property type="entry name" value="ARM repeat"/>
    <property type="match status" value="2"/>
</dbReference>
<evidence type="ECO:0000256" key="5">
    <source>
        <dbReference type="ARBA" id="ARBA00022824"/>
    </source>
</evidence>
<dbReference type="PROSITE" id="PS50176">
    <property type="entry name" value="ARM_REPEAT"/>
    <property type="match status" value="2"/>
</dbReference>
<dbReference type="GO" id="GO:0005829">
    <property type="term" value="C:cytosol"/>
    <property type="evidence" value="ECO:0007669"/>
    <property type="project" value="UniProtKB-SubCell"/>
</dbReference>
<evidence type="ECO:0000313" key="9">
    <source>
        <dbReference type="Proteomes" id="UP001186944"/>
    </source>
</evidence>
<dbReference type="GO" id="GO:0005739">
    <property type="term" value="C:mitochondrion"/>
    <property type="evidence" value="ECO:0007669"/>
    <property type="project" value="UniProtKB-SubCell"/>
</dbReference>
<dbReference type="SMART" id="SM00185">
    <property type="entry name" value="ARM"/>
    <property type="match status" value="5"/>
</dbReference>
<evidence type="ECO:0000256" key="2">
    <source>
        <dbReference type="ARBA" id="ARBA00004240"/>
    </source>
</evidence>
<sequence>MMDTIYSLTAEEAEDMLAMMEKLKVSEKAEEQNQCLDRILSFLTESQEDEIEGALETSVENGMLSDLFDVMRNTSEDTLCKVVQILAELAKVETVRQPCVDQGFVPILLQLLKSENVALATQACRALGNICFENDGGRNAVDKEDGIHTLLVLLRSRLKSTDTGADRLRTIACGFLLNLTNTHEDLMQKALDDGALDTMNEYLQQHRNDSGLCNMVLLTIGVLTDSEYSKDKLINSSLCTTIIGLFESDSGSIFEETILDLLITLSEWDEVKEVLAETNLSNHLIRVIQSNTGKIDSDSQQTIKMASDLLVLLLTGDRGMEKLFSDGSSPLYLEIVKWLESENSQLQLSSVLSIGNFARNDNHCKKLVEDGIVDILVSLLQTHHDNQDITLQHAILSALRNLAIPVSNKAVLLMSGVMEAVVALTSSDTMAVVFKLLGVLRMLVDGQETAAVQLGSDMRFMDRLAGWCDVDEHAGVQGEATRLLASLIKNSKSSDVMRNVIRSQSIPYLVTMATSEHVVMQNEALVALSILCSTVLSESAVQLKEADLTETVMGILGDEKTAPEIMCNTLTLIRTVCTEGSLREEISSAGILDVIRLLSIEYKDMKVREAAESVLAAIEDIPIER</sequence>
<dbReference type="Pfam" id="PF00514">
    <property type="entry name" value="Arm"/>
    <property type="match status" value="2"/>
</dbReference>
<keyword evidence="9" id="KW-1185">Reference proteome</keyword>
<reference evidence="8" key="1">
    <citation type="submission" date="2019-08" db="EMBL/GenBank/DDBJ databases">
        <title>The improved chromosome-level genome for the pearl oyster Pinctada fucata martensii using PacBio sequencing and Hi-C.</title>
        <authorList>
            <person name="Zheng Z."/>
        </authorList>
    </citation>
    <scope>NUCLEOTIDE SEQUENCE</scope>
    <source>
        <strain evidence="8">ZZ-2019</strain>
        <tissue evidence="8">Adductor muscle</tissue>
    </source>
</reference>
<name>A0AA88Y090_PINIB</name>
<keyword evidence="6" id="KW-0496">Mitochondrion</keyword>
<dbReference type="InterPro" id="IPR016024">
    <property type="entry name" value="ARM-type_fold"/>
</dbReference>
<evidence type="ECO:0000256" key="3">
    <source>
        <dbReference type="ARBA" id="ARBA00004514"/>
    </source>
</evidence>
<dbReference type="Gene3D" id="1.25.10.10">
    <property type="entry name" value="Leucine-rich Repeat Variant"/>
    <property type="match status" value="3"/>
</dbReference>
<evidence type="ECO:0000313" key="8">
    <source>
        <dbReference type="EMBL" id="KAK3091335.1"/>
    </source>
</evidence>
<organism evidence="8 9">
    <name type="scientific">Pinctada imbricata</name>
    <name type="common">Atlantic pearl-oyster</name>
    <name type="synonym">Pinctada martensii</name>
    <dbReference type="NCBI Taxonomy" id="66713"/>
    <lineage>
        <taxon>Eukaryota</taxon>
        <taxon>Metazoa</taxon>
        <taxon>Spiralia</taxon>
        <taxon>Lophotrochozoa</taxon>
        <taxon>Mollusca</taxon>
        <taxon>Bivalvia</taxon>
        <taxon>Autobranchia</taxon>
        <taxon>Pteriomorphia</taxon>
        <taxon>Pterioida</taxon>
        <taxon>Pterioidea</taxon>
        <taxon>Pteriidae</taxon>
        <taxon>Pinctada</taxon>
    </lineage>
</organism>
<dbReference type="GO" id="GO:0005783">
    <property type="term" value="C:endoplasmic reticulum"/>
    <property type="evidence" value="ECO:0007669"/>
    <property type="project" value="UniProtKB-SubCell"/>
</dbReference>
<evidence type="ECO:0000256" key="6">
    <source>
        <dbReference type="ARBA" id="ARBA00023128"/>
    </source>
</evidence>
<dbReference type="InterPro" id="IPR000225">
    <property type="entry name" value="Armadillo"/>
</dbReference>
<feature type="repeat" description="ARM" evidence="7">
    <location>
        <begin position="103"/>
        <end position="130"/>
    </location>
</feature>
<feature type="repeat" description="ARM" evidence="7">
    <location>
        <begin position="371"/>
        <end position="417"/>
    </location>
</feature>
<dbReference type="Proteomes" id="UP001186944">
    <property type="component" value="Unassembled WGS sequence"/>
</dbReference>
<dbReference type="InterPro" id="IPR011989">
    <property type="entry name" value="ARM-like"/>
</dbReference>
<keyword evidence="5" id="KW-0256">Endoplasmic reticulum</keyword>
<dbReference type="GO" id="GO:0005085">
    <property type="term" value="F:guanyl-nucleotide exchange factor activity"/>
    <property type="evidence" value="ECO:0007669"/>
    <property type="project" value="InterPro"/>
</dbReference>
<comment type="caution">
    <text evidence="8">The sequence shown here is derived from an EMBL/GenBank/DDBJ whole genome shotgun (WGS) entry which is preliminary data.</text>
</comment>